<dbReference type="GO" id="GO:0006796">
    <property type="term" value="P:phosphate-containing compound metabolic process"/>
    <property type="evidence" value="ECO:0007669"/>
    <property type="project" value="UniProtKB-ARBA"/>
</dbReference>
<evidence type="ECO:0000256" key="1">
    <source>
        <dbReference type="ARBA" id="ARBA00010688"/>
    </source>
</evidence>
<dbReference type="PROSITE" id="PS00584">
    <property type="entry name" value="PFKB_KINASES_2"/>
    <property type="match status" value="1"/>
</dbReference>
<dbReference type="PANTHER" id="PTHR10584">
    <property type="entry name" value="SUGAR KINASE"/>
    <property type="match status" value="1"/>
</dbReference>
<dbReference type="EMBL" id="CP045929">
    <property type="protein sequence ID" value="QGK68799.1"/>
    <property type="molecule type" value="Genomic_DNA"/>
</dbReference>
<dbReference type="AlphaFoldDB" id="A0A5Q3QB10"/>
<dbReference type="Proteomes" id="UP000371041">
    <property type="component" value="Chromosome"/>
</dbReference>
<organism evidence="6 7">
    <name type="scientific">Allosaccharopolyspora coralli</name>
    <dbReference type="NCBI Taxonomy" id="2665642"/>
    <lineage>
        <taxon>Bacteria</taxon>
        <taxon>Bacillati</taxon>
        <taxon>Actinomycetota</taxon>
        <taxon>Actinomycetes</taxon>
        <taxon>Pseudonocardiales</taxon>
        <taxon>Pseudonocardiaceae</taxon>
        <taxon>Allosaccharopolyspora</taxon>
    </lineage>
</organism>
<dbReference type="Gene3D" id="3.40.1190.20">
    <property type="match status" value="1"/>
</dbReference>
<reference evidence="7" key="1">
    <citation type="submission" date="2019-11" db="EMBL/GenBank/DDBJ databases">
        <title>The complete genome sequence of Saccharopolyspora sp. E2A.</title>
        <authorList>
            <person name="Zhang G."/>
        </authorList>
    </citation>
    <scope>NUCLEOTIDE SEQUENCE [LARGE SCALE GENOMIC DNA]</scope>
    <source>
        <strain evidence="7">E2A</strain>
    </source>
</reference>
<evidence type="ECO:0000313" key="6">
    <source>
        <dbReference type="EMBL" id="QGK68799.1"/>
    </source>
</evidence>
<dbReference type="PRINTS" id="PR00990">
    <property type="entry name" value="RIBOKINASE"/>
</dbReference>
<sequence length="298" mass="30383">MTAVFVGLATVDLVQRVERLPGPNEKVAALDAELLAGGPAAVAALTASVLGSESVLVTALGRHPFAASATAELHEHGVRVLDSADTGGVPPVSAVTVQSGTGERSVVSRSAAGRVSTPPDAFSEVVGGADLVLLDGHYPELALAAARLASSAGVPVLLDGGSWKPVLTDLLPLVDVAVCSEDFRAPGTDTPESQGPALLDRGVDAVAVTRGAAPVLCWSLRGEPEELSVPPVDAVDTLGAGDVFHGAVAHAMCQSAWRERLPEVIDFAGRVASARVAHRGRTSWIDALHTSADLVFLG</sequence>
<dbReference type="InterPro" id="IPR002139">
    <property type="entry name" value="Ribo/fructo_kinase"/>
</dbReference>
<keyword evidence="2 4" id="KW-0808">Transferase</keyword>
<evidence type="ECO:0000256" key="2">
    <source>
        <dbReference type="ARBA" id="ARBA00022679"/>
    </source>
</evidence>
<name>A0A5Q3QB10_9PSEU</name>
<dbReference type="InterPro" id="IPR002173">
    <property type="entry name" value="Carboh/pur_kinase_PfkB_CS"/>
</dbReference>
<comment type="similarity">
    <text evidence="1 4">Belongs to the carbohydrate kinase PfkB family.</text>
</comment>
<gene>
    <name evidence="6" type="ORF">GIY23_03870</name>
</gene>
<evidence type="ECO:0000259" key="5">
    <source>
        <dbReference type="Pfam" id="PF00294"/>
    </source>
</evidence>
<accession>A0A5Q3QB10</accession>
<dbReference type="InterPro" id="IPR011611">
    <property type="entry name" value="PfkB_dom"/>
</dbReference>
<dbReference type="SUPFAM" id="SSF53613">
    <property type="entry name" value="Ribokinase-like"/>
    <property type="match status" value="1"/>
</dbReference>
<dbReference type="PANTHER" id="PTHR10584:SF166">
    <property type="entry name" value="RIBOKINASE"/>
    <property type="match status" value="1"/>
</dbReference>
<dbReference type="KEGG" id="sace:GIY23_03870"/>
<evidence type="ECO:0000256" key="4">
    <source>
        <dbReference type="RuleBase" id="RU003704"/>
    </source>
</evidence>
<protein>
    <submittedName>
        <fullName evidence="6">Ribokinase</fullName>
    </submittedName>
</protein>
<keyword evidence="7" id="KW-1185">Reference proteome</keyword>
<feature type="domain" description="Carbohydrate kinase PfkB" evidence="5">
    <location>
        <begin position="4"/>
        <end position="282"/>
    </location>
</feature>
<dbReference type="RefSeq" id="WP_154075402.1">
    <property type="nucleotide sequence ID" value="NZ_CP045929.1"/>
</dbReference>
<evidence type="ECO:0000256" key="3">
    <source>
        <dbReference type="ARBA" id="ARBA00022777"/>
    </source>
</evidence>
<proteinExistence type="inferred from homology"/>
<dbReference type="Pfam" id="PF00294">
    <property type="entry name" value="PfkB"/>
    <property type="match status" value="1"/>
</dbReference>
<keyword evidence="3 4" id="KW-0418">Kinase</keyword>
<dbReference type="GO" id="GO:0016301">
    <property type="term" value="F:kinase activity"/>
    <property type="evidence" value="ECO:0007669"/>
    <property type="project" value="UniProtKB-KW"/>
</dbReference>
<dbReference type="InterPro" id="IPR029056">
    <property type="entry name" value="Ribokinase-like"/>
</dbReference>
<evidence type="ECO:0000313" key="7">
    <source>
        <dbReference type="Proteomes" id="UP000371041"/>
    </source>
</evidence>